<proteinExistence type="inferred from homology"/>
<evidence type="ECO:0000256" key="3">
    <source>
        <dbReference type="ARBA" id="ARBA00022691"/>
    </source>
</evidence>
<dbReference type="EC" id="2.1.1.-" evidence="4"/>
<feature type="binding site" evidence="4">
    <location>
        <position position="74"/>
    </location>
    <ligand>
        <name>S-adenosyl-L-methionine</name>
        <dbReference type="ChEBI" id="CHEBI:59789"/>
    </ligand>
</feature>
<accession>A0A0B6AM19</accession>
<comment type="function">
    <text evidence="4">Could be a S-adenosyl-L-methionine-dependent methyltransferase.</text>
</comment>
<evidence type="ECO:0000259" key="5">
    <source>
        <dbReference type="Pfam" id="PF13649"/>
    </source>
</evidence>
<dbReference type="HOGENOM" id="CLU_111961_0_0_9"/>
<dbReference type="PANTHER" id="PTHR43861:SF1">
    <property type="entry name" value="TRANS-ACONITATE 2-METHYLTRANSFERASE"/>
    <property type="match status" value="1"/>
</dbReference>
<dbReference type="Pfam" id="PF13649">
    <property type="entry name" value="Methyltransf_25"/>
    <property type="match status" value="1"/>
</dbReference>
<evidence type="ECO:0000313" key="6">
    <source>
        <dbReference type="EMBL" id="AJI22127.1"/>
    </source>
</evidence>
<dbReference type="GO" id="GO:0032259">
    <property type="term" value="P:methylation"/>
    <property type="evidence" value="ECO:0007669"/>
    <property type="project" value="UniProtKB-KW"/>
</dbReference>
<evidence type="ECO:0000256" key="2">
    <source>
        <dbReference type="ARBA" id="ARBA00022679"/>
    </source>
</evidence>
<feature type="binding site" evidence="4">
    <location>
        <position position="53"/>
    </location>
    <ligand>
        <name>S-adenosyl-L-methionine</name>
        <dbReference type="ChEBI" id="CHEBI:59789"/>
    </ligand>
</feature>
<reference evidence="6 7" key="1">
    <citation type="journal article" date="2015" name="Genome Announc.">
        <title>Complete genome sequences for 35 biothreat assay-relevant bacillus species.</title>
        <authorList>
            <person name="Johnson S.L."/>
            <person name="Daligault H.E."/>
            <person name="Davenport K.W."/>
            <person name="Jaissle J."/>
            <person name="Frey K.G."/>
            <person name="Ladner J.T."/>
            <person name="Broomall S.M."/>
            <person name="Bishop-Lilly K.A."/>
            <person name="Bruce D.C."/>
            <person name="Gibbons H.S."/>
            <person name="Coyne S.R."/>
            <person name="Lo C.C."/>
            <person name="Meincke L."/>
            <person name="Munk A.C."/>
            <person name="Koroleva G.I."/>
            <person name="Rosenzweig C.N."/>
            <person name="Palacios G.F."/>
            <person name="Redden C.L."/>
            <person name="Minogue T.D."/>
            <person name="Chain P.S."/>
        </authorList>
    </citation>
    <scope>NUCLEOTIDE SEQUENCE [LARGE SCALE GENOMIC DNA]</scope>
    <source>
        <strain evidence="7">ATCC 14581 / DSM 32 / JCM 2506 / NBRC 15308 / NCIMB 9376 / NCTC 10342 / NRRL B-14308 / VKM B-512</strain>
    </source>
</reference>
<keyword evidence="1 4" id="KW-0489">Methyltransferase</keyword>
<dbReference type="InterPro" id="IPR023553">
    <property type="entry name" value="Uncharacterised_MeTfrase_YrrT"/>
</dbReference>
<dbReference type="PANTHER" id="PTHR43861">
    <property type="entry name" value="TRANS-ACONITATE 2-METHYLTRANSFERASE-RELATED"/>
    <property type="match status" value="1"/>
</dbReference>
<name>A0A0B6AM19_PRIM2</name>
<feature type="domain" description="Methyltransferase" evidence="5">
    <location>
        <begin position="49"/>
        <end position="140"/>
    </location>
</feature>
<organism evidence="6 7">
    <name type="scientific">Priestia megaterium (strain ATCC 14581 / DSM 32 / CCUG 1817 / JCM 2506 / NBRC 15308 / NCIMB 9376 / NCTC 10342 / NRRL B-14308 / VKM B-512 / Ford 19)</name>
    <name type="common">Bacillus megaterium</name>
    <dbReference type="NCBI Taxonomy" id="1348623"/>
    <lineage>
        <taxon>Bacteria</taxon>
        <taxon>Bacillati</taxon>
        <taxon>Bacillota</taxon>
        <taxon>Bacilli</taxon>
        <taxon>Bacillales</taxon>
        <taxon>Bacillaceae</taxon>
        <taxon>Priestia</taxon>
    </lineage>
</organism>
<dbReference type="GO" id="GO:0008757">
    <property type="term" value="F:S-adenosylmethionine-dependent methyltransferase activity"/>
    <property type="evidence" value="ECO:0007669"/>
    <property type="project" value="UniProtKB-UniRule"/>
</dbReference>
<dbReference type="EMBL" id="CP009920">
    <property type="protein sequence ID" value="AJI22127.1"/>
    <property type="molecule type" value="Genomic_DNA"/>
</dbReference>
<dbReference type="SUPFAM" id="SSF53335">
    <property type="entry name" value="S-adenosyl-L-methionine-dependent methyltransferases"/>
    <property type="match status" value="1"/>
</dbReference>
<dbReference type="RefSeq" id="WP_016765609.1">
    <property type="nucleotide sequence ID" value="NZ_BCVB01000008.1"/>
</dbReference>
<dbReference type="GeneID" id="93645054"/>
<dbReference type="HAMAP" id="MF_02100">
    <property type="entry name" value="Methyltr_YrrT"/>
    <property type="match status" value="1"/>
</dbReference>
<dbReference type="InterPro" id="IPR029063">
    <property type="entry name" value="SAM-dependent_MTases_sf"/>
</dbReference>
<keyword evidence="3 4" id="KW-0949">S-adenosyl-L-methionine</keyword>
<comment type="similarity">
    <text evidence="4">Belongs to the methyltransferase superfamily. YrrT family.</text>
</comment>
<dbReference type="Proteomes" id="UP000031829">
    <property type="component" value="Chromosome"/>
</dbReference>
<sequence length="213" mass="24311">MGLEFLDIFEKWANEYDASVSGKDEQYREVFRNYNEILEYVADRSIGHVIEFGTGTGNLTKKLLEKELTVVGIEPSVPMRQLAHQKLGADVLVTPGDFLQFDTSLFPAESLVSTYAFHHLTDKEKEEAVINYGKLLQTGGKIVFADTMFETADSFADTIVQAKRKGYTQLAEDLEREYYTTIPVLKQIFESNGFHITFTQFNHFVWVLEATKQ</sequence>
<dbReference type="AlphaFoldDB" id="A0A0B6AM19"/>
<evidence type="ECO:0000256" key="1">
    <source>
        <dbReference type="ARBA" id="ARBA00022603"/>
    </source>
</evidence>
<dbReference type="Gene3D" id="3.40.50.150">
    <property type="entry name" value="Vaccinia Virus protein VP39"/>
    <property type="match status" value="1"/>
</dbReference>
<evidence type="ECO:0000256" key="4">
    <source>
        <dbReference type="HAMAP-Rule" id="MF_02100"/>
    </source>
</evidence>
<evidence type="ECO:0000313" key="7">
    <source>
        <dbReference type="Proteomes" id="UP000031829"/>
    </source>
</evidence>
<dbReference type="InterPro" id="IPR041698">
    <property type="entry name" value="Methyltransf_25"/>
</dbReference>
<keyword evidence="2 4" id="KW-0808">Transferase</keyword>
<protein>
    <recommendedName>
        <fullName evidence="4">Uncharacterized methyltransferase BG04_1589</fullName>
        <ecNumber evidence="4">2.1.1.-</ecNumber>
    </recommendedName>
</protein>
<gene>
    <name evidence="6" type="ORF">BG04_1589</name>
</gene>
<dbReference type="KEGG" id="bmeg:BG04_1589"/>
<feature type="binding site" evidence="4">
    <location>
        <position position="97"/>
    </location>
    <ligand>
        <name>S-adenosyl-L-methionine</name>
        <dbReference type="ChEBI" id="CHEBI:59789"/>
    </ligand>
</feature>